<dbReference type="EMBL" id="MW452315">
    <property type="protein sequence ID" value="QTW97849.1"/>
    <property type="molecule type" value="Genomic_RNA"/>
</dbReference>
<sequence>MTDLTSKVLSTLDKIVATTYAGLYEATSAIRTTNEHLTELLGKTSVATEVPFPFGPSLVTNGGAYSYDSGGLYRTWRISLRDEVPAAIEQTYRLFVLTSNNMVVQYNCQFISLPQRQGLFCVALISTTNSGRWVIWRS</sequence>
<accession>A0A8B0RJ82</accession>
<evidence type="ECO:0000313" key="1">
    <source>
        <dbReference type="EMBL" id="QTW97849.1"/>
    </source>
</evidence>
<organism evidence="1">
    <name type="scientific">Riboviria sp</name>
    <dbReference type="NCBI Taxonomy" id="2585031"/>
    <lineage>
        <taxon>Viruses</taxon>
        <taxon>Riboviria</taxon>
    </lineage>
</organism>
<reference evidence="1" key="1">
    <citation type="submission" date="2021-01" db="EMBL/GenBank/DDBJ databases">
        <authorList>
            <person name="Kang Y."/>
        </authorList>
    </citation>
    <scope>NUCLEOTIDE SEQUENCE</scope>
    <source>
        <strain evidence="1">YX487</strain>
    </source>
</reference>
<protein>
    <submittedName>
        <fullName evidence="1">Uncharacterized protein</fullName>
    </submittedName>
</protein>
<name>A0A8B0RJ82_9VIRU</name>
<proteinExistence type="predicted"/>